<gene>
    <name evidence="1" type="ORF">SAMN04515656_107125</name>
</gene>
<dbReference type="STRING" id="81409.SAMN04515656_107125"/>
<protein>
    <recommendedName>
        <fullName evidence="3">Stage 0 sporulation protein A homolog</fullName>
    </recommendedName>
</protein>
<accession>A0A1H4A7H3</accession>
<dbReference type="Gene3D" id="3.40.50.2300">
    <property type="match status" value="1"/>
</dbReference>
<evidence type="ECO:0008006" key="3">
    <source>
        <dbReference type="Google" id="ProtNLM"/>
    </source>
</evidence>
<dbReference type="EMBL" id="FNRK01000007">
    <property type="protein sequence ID" value="SEA31876.1"/>
    <property type="molecule type" value="Genomic_DNA"/>
</dbReference>
<keyword evidence="2" id="KW-1185">Reference proteome</keyword>
<dbReference type="Proteomes" id="UP000199394">
    <property type="component" value="Unassembled WGS sequence"/>
</dbReference>
<evidence type="ECO:0000313" key="2">
    <source>
        <dbReference type="Proteomes" id="UP000199394"/>
    </source>
</evidence>
<name>A0A1H4A7H3_9FIRM</name>
<dbReference type="AlphaFoldDB" id="A0A1H4A7H3"/>
<reference evidence="1 2" key="1">
    <citation type="submission" date="2016-10" db="EMBL/GenBank/DDBJ databases">
        <authorList>
            <person name="de Groot N.N."/>
        </authorList>
    </citation>
    <scope>NUCLEOTIDE SEQUENCE [LARGE SCALE GENOMIC DNA]</scope>
    <source>
        <strain evidence="1 2">SR12</strain>
    </source>
</reference>
<evidence type="ECO:0000313" key="1">
    <source>
        <dbReference type="EMBL" id="SEA31876.1"/>
    </source>
</evidence>
<sequence length="46" mass="5459">MKRKVLIVDDQSVNRKILNKILCDHYTILEASMVKTLWLFLKIKAQ</sequence>
<organism evidence="1 2">
    <name type="scientific">Eubacterium aggregans</name>
    <dbReference type="NCBI Taxonomy" id="81409"/>
    <lineage>
        <taxon>Bacteria</taxon>
        <taxon>Bacillati</taxon>
        <taxon>Bacillota</taxon>
        <taxon>Clostridia</taxon>
        <taxon>Eubacteriales</taxon>
        <taxon>Eubacteriaceae</taxon>
        <taxon>Eubacterium</taxon>
    </lineage>
</organism>
<proteinExistence type="predicted"/>